<dbReference type="Proteomes" id="UP001567538">
    <property type="component" value="Unassembled WGS sequence"/>
</dbReference>
<dbReference type="InterPro" id="IPR058353">
    <property type="entry name" value="DUF8040"/>
</dbReference>
<evidence type="ECO:0000313" key="2">
    <source>
        <dbReference type="EMBL" id="KAL1558533.1"/>
    </source>
</evidence>
<dbReference type="AlphaFoldDB" id="A0ABD1HTE5"/>
<evidence type="ECO:0000313" key="3">
    <source>
        <dbReference type="Proteomes" id="UP001567538"/>
    </source>
</evidence>
<dbReference type="Pfam" id="PF26138">
    <property type="entry name" value="DUF8040"/>
    <property type="match status" value="1"/>
</dbReference>
<evidence type="ECO:0000259" key="1">
    <source>
        <dbReference type="Pfam" id="PF26138"/>
    </source>
</evidence>
<dbReference type="InterPro" id="IPR045249">
    <property type="entry name" value="HARBI1-like"/>
</dbReference>
<comment type="caution">
    <text evidence="2">The sequence shown here is derived from an EMBL/GenBank/DDBJ whole genome shotgun (WGS) entry which is preliminary data.</text>
</comment>
<keyword evidence="3" id="KW-1185">Reference proteome</keyword>
<proteinExistence type="predicted"/>
<reference evidence="2 3" key="1">
    <citation type="submission" date="2024-06" db="EMBL/GenBank/DDBJ databases">
        <title>A chromosome level genome sequence of Diviner's sage (Salvia divinorum).</title>
        <authorList>
            <person name="Ford S.A."/>
            <person name="Ro D.-K."/>
            <person name="Ness R.W."/>
            <person name="Phillips M.A."/>
        </authorList>
    </citation>
    <scope>NUCLEOTIDE SEQUENCE [LARGE SCALE GENOMIC DNA]</scope>
    <source>
        <strain evidence="2">SAF-2024a</strain>
        <tissue evidence="2">Leaf</tissue>
    </source>
</reference>
<organism evidence="2 3">
    <name type="scientific">Salvia divinorum</name>
    <name type="common">Maria pastora</name>
    <name type="synonym">Diviner's sage</name>
    <dbReference type="NCBI Taxonomy" id="28513"/>
    <lineage>
        <taxon>Eukaryota</taxon>
        <taxon>Viridiplantae</taxon>
        <taxon>Streptophyta</taxon>
        <taxon>Embryophyta</taxon>
        <taxon>Tracheophyta</taxon>
        <taxon>Spermatophyta</taxon>
        <taxon>Magnoliopsida</taxon>
        <taxon>eudicotyledons</taxon>
        <taxon>Gunneridae</taxon>
        <taxon>Pentapetalae</taxon>
        <taxon>asterids</taxon>
        <taxon>lamiids</taxon>
        <taxon>Lamiales</taxon>
        <taxon>Lamiaceae</taxon>
        <taxon>Nepetoideae</taxon>
        <taxon>Mentheae</taxon>
        <taxon>Salviinae</taxon>
        <taxon>Salvia</taxon>
        <taxon>Salvia subgen. Calosphace</taxon>
    </lineage>
</organism>
<name>A0ABD1HTE5_SALDI</name>
<sequence>MARPFRASTAVYQMIEDIMNLFHMQSIIILFLYLKKRKQLGRRARQRLIRYSLIDRVPPQVKHMNRLVLVSDIDCFVNLRMDRNAFGRLCILLRDFGGLRNGRYVLLEEQVAIFLGILAHHKKNRTSGFDFRRSGETISHYVHLVLRAVLRLHTILLPQPEPVTNNCVDPRWKHFKGCIGALDGTYINVLIFIFSTRVGRGSAGDSRVLRDAVTREEGLRVHKGTYFLCDNGYANCEGFLKPKLMSMSTEESDMIPECLCGRGKMKLFCAGKKLHIAVASLLLQMSYQCKTFGSSNLVLVNPDQS</sequence>
<feature type="domain" description="DUF8040" evidence="1">
    <location>
        <begin position="71"/>
        <end position="150"/>
    </location>
</feature>
<gene>
    <name evidence="2" type="ORF">AAHA92_08985</name>
</gene>
<accession>A0ABD1HTE5</accession>
<dbReference type="PANTHER" id="PTHR22930:SF281">
    <property type="entry name" value="NUCLEASE"/>
    <property type="match status" value="1"/>
</dbReference>
<dbReference type="PANTHER" id="PTHR22930">
    <property type="match status" value="1"/>
</dbReference>
<protein>
    <recommendedName>
        <fullName evidence="1">DUF8040 domain-containing protein</fullName>
    </recommendedName>
</protein>
<dbReference type="EMBL" id="JBEAFC010000004">
    <property type="protein sequence ID" value="KAL1558533.1"/>
    <property type="molecule type" value="Genomic_DNA"/>
</dbReference>